<name>A0AA90R0I4_9BACI</name>
<feature type="transmembrane region" description="Helical" evidence="1">
    <location>
        <begin position="46"/>
        <end position="64"/>
    </location>
</feature>
<dbReference type="AlphaFoldDB" id="A0AA90R0I4"/>
<reference evidence="2" key="1">
    <citation type="submission" date="2023-08" db="EMBL/GenBank/DDBJ databases">
        <title>Nitrogen cycling bacteria in agricultural field soils.</title>
        <authorList>
            <person name="Jang J."/>
        </authorList>
    </citation>
    <scope>NUCLEOTIDE SEQUENCE</scope>
    <source>
        <strain evidence="2">PS3-36</strain>
    </source>
</reference>
<feature type="transmembrane region" description="Helical" evidence="1">
    <location>
        <begin position="6"/>
        <end position="25"/>
    </location>
</feature>
<dbReference type="EMBL" id="JAVGVR010000001">
    <property type="protein sequence ID" value="MDQ6597938.1"/>
    <property type="molecule type" value="Genomic_DNA"/>
</dbReference>
<sequence>MKFLAFSIIFVIFYGIFDWLINKTNFHHKIFHNKLLGKPRKYKFKFTRTVLILIIALFTFILELEKGSLNEKYGKFNYISIIIGAFLSSIYVNFAPLIFSRNPSLRKDNLKGIAKLMYQDVSDDPWDKENLTKENLDFTIGSIRFIDMYSKRLMNTKILNEHKDNFVRRIGAYIGEVIKRKINQDFNWYEIDSVKEYSVNFAGLDSRENQSVLYSQKRDIVISPLSEVFQFLEGHSPYTNLQTYVEEMIKNNSLIQN</sequence>
<proteinExistence type="predicted"/>
<evidence type="ECO:0000256" key="1">
    <source>
        <dbReference type="SAM" id="Phobius"/>
    </source>
</evidence>
<accession>A0AA90R0I4</accession>
<evidence type="ECO:0000313" key="3">
    <source>
        <dbReference type="Proteomes" id="UP001178888"/>
    </source>
</evidence>
<evidence type="ECO:0000313" key="2">
    <source>
        <dbReference type="EMBL" id="MDQ6597938.1"/>
    </source>
</evidence>
<keyword evidence="1" id="KW-0812">Transmembrane</keyword>
<feature type="transmembrane region" description="Helical" evidence="1">
    <location>
        <begin position="76"/>
        <end position="99"/>
    </location>
</feature>
<dbReference type="Proteomes" id="UP001178888">
    <property type="component" value="Unassembled WGS sequence"/>
</dbReference>
<comment type="caution">
    <text evidence="2">The sequence shown here is derived from an EMBL/GenBank/DDBJ whole genome shotgun (WGS) entry which is preliminary data.</text>
</comment>
<dbReference type="RefSeq" id="WP_308913410.1">
    <property type="nucleotide sequence ID" value="NZ_JAVGVR010000001.1"/>
</dbReference>
<keyword evidence="3" id="KW-1185">Reference proteome</keyword>
<keyword evidence="1" id="KW-0472">Membrane</keyword>
<gene>
    <name evidence="2" type="ORF">RCG21_16495</name>
</gene>
<keyword evidence="1" id="KW-1133">Transmembrane helix</keyword>
<organism evidence="2 3">
    <name type="scientific">Bacillus salipaludis</name>
    <dbReference type="NCBI Taxonomy" id="2547811"/>
    <lineage>
        <taxon>Bacteria</taxon>
        <taxon>Bacillati</taxon>
        <taxon>Bacillota</taxon>
        <taxon>Bacilli</taxon>
        <taxon>Bacillales</taxon>
        <taxon>Bacillaceae</taxon>
        <taxon>Bacillus</taxon>
    </lineage>
</organism>
<protein>
    <submittedName>
        <fullName evidence="2">Uncharacterized protein</fullName>
    </submittedName>
</protein>